<dbReference type="InterPro" id="IPR036390">
    <property type="entry name" value="WH_DNA-bd_sf"/>
</dbReference>
<evidence type="ECO:0000256" key="3">
    <source>
        <dbReference type="ARBA" id="ARBA00023163"/>
    </source>
</evidence>
<dbReference type="SUPFAM" id="SSF46785">
    <property type="entry name" value="Winged helix' DNA-binding domain"/>
    <property type="match status" value="1"/>
</dbReference>
<keyword evidence="2" id="KW-0238">DNA-binding</keyword>
<dbReference type="OrthoDB" id="9815017at2"/>
<evidence type="ECO:0000256" key="2">
    <source>
        <dbReference type="ARBA" id="ARBA00023125"/>
    </source>
</evidence>
<gene>
    <name evidence="5" type="ORF">CBP76_04765</name>
</gene>
<protein>
    <submittedName>
        <fullName evidence="5">GntR family transcriptional regulator</fullName>
    </submittedName>
</protein>
<dbReference type="Gene3D" id="1.10.10.10">
    <property type="entry name" value="Winged helix-like DNA-binding domain superfamily/Winged helix DNA-binding domain"/>
    <property type="match status" value="1"/>
</dbReference>
<comment type="caution">
    <text evidence="5">The sequence shown here is derived from an EMBL/GenBank/DDBJ whole genome shotgun (WGS) entry which is preliminary data.</text>
</comment>
<reference evidence="5 6" key="1">
    <citation type="submission" date="2017-05" db="EMBL/GenBank/DDBJ databases">
        <title>Lactobacillus nurukis nov., sp. nov., isolated from nuruk.</title>
        <authorList>
            <person name="Kim S.-J."/>
        </authorList>
    </citation>
    <scope>NUCLEOTIDE SEQUENCE [LARGE SCALE GENOMIC DNA]</scope>
    <source>
        <strain evidence="5 6">SYF10-1a</strain>
    </source>
</reference>
<keyword evidence="3" id="KW-0804">Transcription</keyword>
<dbReference type="InterPro" id="IPR000524">
    <property type="entry name" value="Tscrpt_reg_HTH_GntR"/>
</dbReference>
<feature type="domain" description="HTH gntR-type" evidence="4">
    <location>
        <begin position="1"/>
        <end position="69"/>
    </location>
</feature>
<dbReference type="Pfam" id="PF00392">
    <property type="entry name" value="GntR"/>
    <property type="match status" value="1"/>
</dbReference>
<dbReference type="PANTHER" id="PTHR44846">
    <property type="entry name" value="MANNOSYL-D-GLYCERATE TRANSPORT/METABOLISM SYSTEM REPRESSOR MNGR-RELATED"/>
    <property type="match status" value="1"/>
</dbReference>
<dbReference type="PROSITE" id="PS50949">
    <property type="entry name" value="HTH_GNTR"/>
    <property type="match status" value="1"/>
</dbReference>
<dbReference type="InterPro" id="IPR028978">
    <property type="entry name" value="Chorismate_lyase_/UTRA_dom_sf"/>
</dbReference>
<evidence type="ECO:0000259" key="4">
    <source>
        <dbReference type="PROSITE" id="PS50949"/>
    </source>
</evidence>
<dbReference type="PRINTS" id="PR00035">
    <property type="entry name" value="HTHGNTR"/>
</dbReference>
<evidence type="ECO:0000256" key="1">
    <source>
        <dbReference type="ARBA" id="ARBA00023015"/>
    </source>
</evidence>
<dbReference type="RefSeq" id="WP_102195803.1">
    <property type="nucleotide sequence ID" value="NZ_NIPR01000010.1"/>
</dbReference>
<dbReference type="AlphaFoldDB" id="A0A2N7AV69"/>
<dbReference type="PANTHER" id="PTHR44846:SF1">
    <property type="entry name" value="MANNOSYL-D-GLYCERATE TRANSPORT_METABOLISM SYSTEM REPRESSOR MNGR-RELATED"/>
    <property type="match status" value="1"/>
</dbReference>
<proteinExistence type="predicted"/>
<dbReference type="InterPro" id="IPR050679">
    <property type="entry name" value="Bact_HTH_transcr_reg"/>
</dbReference>
<dbReference type="InterPro" id="IPR036388">
    <property type="entry name" value="WH-like_DNA-bd_sf"/>
</dbReference>
<dbReference type="Proteomes" id="UP000235649">
    <property type="component" value="Unassembled WGS sequence"/>
</dbReference>
<dbReference type="Pfam" id="PF07702">
    <property type="entry name" value="UTRA"/>
    <property type="match status" value="1"/>
</dbReference>
<dbReference type="GO" id="GO:0003677">
    <property type="term" value="F:DNA binding"/>
    <property type="evidence" value="ECO:0007669"/>
    <property type="project" value="UniProtKB-KW"/>
</dbReference>
<keyword evidence="6" id="KW-1185">Reference proteome</keyword>
<sequence>MKISLQDKLINQITSYIQILPANYKLPSERQLAETYQVSRNTVRLALLNLEETGLVRRIHGKGTFVSRINLESDIESSYKFDQQMRLLGKVPSTKIINFKKKEANEFFAEKLDLKIGEMMFQIDRLRLADNEPMMCDRSFLPFKLFKELTKEMLENKSMYDVFSSKFNQKVNYADEYFSASSIGNCDSKIMKLPQGTSCLRLKRKAYNLDNQIIEFTLSVARSDEFAYHVRHQIQE</sequence>
<dbReference type="GO" id="GO:0045892">
    <property type="term" value="P:negative regulation of DNA-templated transcription"/>
    <property type="evidence" value="ECO:0007669"/>
    <property type="project" value="TreeGrafter"/>
</dbReference>
<name>A0A2N7AV69_9LACO</name>
<keyword evidence="1" id="KW-0805">Transcription regulation</keyword>
<accession>A0A2N7AV69</accession>
<dbReference type="SMART" id="SM00345">
    <property type="entry name" value="HTH_GNTR"/>
    <property type="match status" value="1"/>
</dbReference>
<dbReference type="CDD" id="cd07377">
    <property type="entry name" value="WHTH_GntR"/>
    <property type="match status" value="1"/>
</dbReference>
<evidence type="ECO:0000313" key="5">
    <source>
        <dbReference type="EMBL" id="PMD72055.1"/>
    </source>
</evidence>
<dbReference type="SMART" id="SM00866">
    <property type="entry name" value="UTRA"/>
    <property type="match status" value="1"/>
</dbReference>
<evidence type="ECO:0000313" key="6">
    <source>
        <dbReference type="Proteomes" id="UP000235649"/>
    </source>
</evidence>
<dbReference type="EMBL" id="NIPR01000010">
    <property type="protein sequence ID" value="PMD72055.1"/>
    <property type="molecule type" value="Genomic_DNA"/>
</dbReference>
<dbReference type="InterPro" id="IPR011663">
    <property type="entry name" value="UTRA"/>
</dbReference>
<dbReference type="Gene3D" id="3.40.1410.10">
    <property type="entry name" value="Chorismate lyase-like"/>
    <property type="match status" value="1"/>
</dbReference>
<organism evidence="5 6">
    <name type="scientific">Companilactobacillus nuruki</name>
    <dbReference type="NCBI Taxonomy" id="1993540"/>
    <lineage>
        <taxon>Bacteria</taxon>
        <taxon>Bacillati</taxon>
        <taxon>Bacillota</taxon>
        <taxon>Bacilli</taxon>
        <taxon>Lactobacillales</taxon>
        <taxon>Lactobacillaceae</taxon>
        <taxon>Companilactobacillus</taxon>
    </lineage>
</organism>
<dbReference type="SUPFAM" id="SSF64288">
    <property type="entry name" value="Chorismate lyase-like"/>
    <property type="match status" value="1"/>
</dbReference>
<dbReference type="GO" id="GO:0003700">
    <property type="term" value="F:DNA-binding transcription factor activity"/>
    <property type="evidence" value="ECO:0007669"/>
    <property type="project" value="InterPro"/>
</dbReference>